<dbReference type="PANTHER" id="PTHR12080">
    <property type="entry name" value="SIGNALING LYMPHOCYTIC ACTIVATION MOLECULE"/>
    <property type="match status" value="1"/>
</dbReference>
<dbReference type="GO" id="GO:0046649">
    <property type="term" value="P:lymphocyte activation"/>
    <property type="evidence" value="ECO:0007669"/>
    <property type="project" value="InterPro"/>
</dbReference>
<feature type="compositionally biased region" description="Basic and acidic residues" evidence="5">
    <location>
        <begin position="329"/>
        <end position="340"/>
    </location>
</feature>
<sequence>MDLLGLLSLILLLILSLTLQLTCQTGEKCQQTLGQLGNNVLLPLASEGTSRSVNSSMYILVTRDKFLGDSQKMKILSFHLPAESNSLFLERGYKFHLESLKLEILQSTREHEGQYFITMEENVTVQQFCLKLKLYEPVSTPEIQVLNLTQKENCSMMLNCLVHKGDQVTINWSIVPAEPSLSSVNGSQLLHLILGPKHTNHIFICNASNPISQDFQTFLPATHCFLQSGPVPWRLYLGLFFGCLPFVIIILNVVVLLLRRKGEADHYHSNQDSKNLTIYSQVQKAGSTPSKVDPMPAQDPCTTIYVAAMEPLQEPAHMTELCDSGGNSRRGEGGTCEEWK</sequence>
<evidence type="ECO:0000256" key="7">
    <source>
        <dbReference type="SAM" id="SignalP"/>
    </source>
</evidence>
<feature type="signal peptide" evidence="7">
    <location>
        <begin position="1"/>
        <end position="20"/>
    </location>
</feature>
<dbReference type="GO" id="GO:0009986">
    <property type="term" value="C:cell surface"/>
    <property type="evidence" value="ECO:0007669"/>
    <property type="project" value="InterPro"/>
</dbReference>
<evidence type="ECO:0000256" key="2">
    <source>
        <dbReference type="ARBA" id="ARBA00022729"/>
    </source>
</evidence>
<feature type="chain" id="PRO_5010273422" evidence="7">
    <location>
        <begin position="21"/>
        <end position="340"/>
    </location>
</feature>
<reference evidence="10" key="1">
    <citation type="submission" date="2025-08" db="UniProtKB">
        <authorList>
            <consortium name="RefSeq"/>
        </authorList>
    </citation>
    <scope>IDENTIFICATION</scope>
</reference>
<dbReference type="Gene3D" id="2.60.40.10">
    <property type="entry name" value="Immunoglobulins"/>
    <property type="match status" value="2"/>
</dbReference>
<dbReference type="InParanoid" id="A0A1S3A7M9"/>
<dbReference type="GO" id="GO:0016020">
    <property type="term" value="C:membrane"/>
    <property type="evidence" value="ECO:0007669"/>
    <property type="project" value="UniProtKB-SubCell"/>
</dbReference>
<protein>
    <submittedName>
        <fullName evidence="10">Signaling lymphocytic activation molecule</fullName>
    </submittedName>
</protein>
<dbReference type="Proteomes" id="UP001652624">
    <property type="component" value="Chromosome 9"/>
</dbReference>
<dbReference type="AlphaFoldDB" id="A0A1S3A7M9"/>
<evidence type="ECO:0000256" key="5">
    <source>
        <dbReference type="SAM" id="MobiDB-lite"/>
    </source>
</evidence>
<organism evidence="9 10">
    <name type="scientific">Erinaceus europaeus</name>
    <name type="common">Western European hedgehog</name>
    <dbReference type="NCBI Taxonomy" id="9365"/>
    <lineage>
        <taxon>Eukaryota</taxon>
        <taxon>Metazoa</taxon>
        <taxon>Chordata</taxon>
        <taxon>Craniata</taxon>
        <taxon>Vertebrata</taxon>
        <taxon>Euteleostomi</taxon>
        <taxon>Mammalia</taxon>
        <taxon>Eutheria</taxon>
        <taxon>Laurasiatheria</taxon>
        <taxon>Eulipotyphla</taxon>
        <taxon>Erinaceidae</taxon>
        <taxon>Erinaceinae</taxon>
        <taxon>Erinaceus</taxon>
    </lineage>
</organism>
<comment type="subcellular location">
    <subcellularLocation>
        <location evidence="1">Membrane</location>
    </subcellularLocation>
</comment>
<evidence type="ECO:0000313" key="9">
    <source>
        <dbReference type="Proteomes" id="UP001652624"/>
    </source>
</evidence>
<keyword evidence="4" id="KW-0325">Glycoprotein</keyword>
<gene>
    <name evidence="10" type="primary">SLAMF1</name>
</gene>
<dbReference type="eggNOG" id="ENOG502SVMG">
    <property type="taxonomic scope" value="Eukaryota"/>
</dbReference>
<evidence type="ECO:0000256" key="6">
    <source>
        <dbReference type="SAM" id="Phobius"/>
    </source>
</evidence>
<feature type="domain" description="Signaling lymphocytic activation molecule N-terminal" evidence="8">
    <location>
        <begin position="1"/>
        <end position="122"/>
    </location>
</feature>
<evidence type="ECO:0000256" key="4">
    <source>
        <dbReference type="ARBA" id="ARBA00023180"/>
    </source>
</evidence>
<dbReference type="GeneID" id="103120236"/>
<dbReference type="Pfam" id="PF06214">
    <property type="entry name" value="SLAM"/>
    <property type="match status" value="1"/>
</dbReference>
<dbReference type="OrthoDB" id="9835793at2759"/>
<keyword evidence="6" id="KW-0812">Transmembrane</keyword>
<feature type="transmembrane region" description="Helical" evidence="6">
    <location>
        <begin position="233"/>
        <end position="258"/>
    </location>
</feature>
<dbReference type="InterPro" id="IPR010407">
    <property type="entry name" value="Sig_lymph_act_molc_N"/>
</dbReference>
<dbReference type="PANTHER" id="PTHR12080:SF49">
    <property type="entry name" value="SIGNALING LYMPHOCYTIC ACTIVATION MOLECULE"/>
    <property type="match status" value="1"/>
</dbReference>
<name>A0A1S3A7M9_ERIEU</name>
<keyword evidence="2 7" id="KW-0732">Signal</keyword>
<keyword evidence="9" id="KW-1185">Reference proteome</keyword>
<accession>A0A1S3A7M9</accession>
<keyword evidence="6" id="KW-1133">Transmembrane helix</keyword>
<evidence type="ECO:0000256" key="1">
    <source>
        <dbReference type="ARBA" id="ARBA00004370"/>
    </source>
</evidence>
<proteinExistence type="predicted"/>
<evidence type="ECO:0000256" key="3">
    <source>
        <dbReference type="ARBA" id="ARBA00023136"/>
    </source>
</evidence>
<keyword evidence="3 6" id="KW-0472">Membrane</keyword>
<evidence type="ECO:0000259" key="8">
    <source>
        <dbReference type="Pfam" id="PF06214"/>
    </source>
</evidence>
<dbReference type="RefSeq" id="XP_007530675.1">
    <property type="nucleotide sequence ID" value="XM_007530613.2"/>
</dbReference>
<dbReference type="STRING" id="9365.ENSEEUP00000009921"/>
<dbReference type="InterPro" id="IPR013783">
    <property type="entry name" value="Ig-like_fold"/>
</dbReference>
<dbReference type="CTD" id="6504"/>
<dbReference type="GO" id="GO:0038023">
    <property type="term" value="F:signaling receptor activity"/>
    <property type="evidence" value="ECO:0007669"/>
    <property type="project" value="InterPro"/>
</dbReference>
<dbReference type="FunCoup" id="A0A1S3A7M9">
    <property type="interactions" value="298"/>
</dbReference>
<feature type="region of interest" description="Disordered" evidence="5">
    <location>
        <begin position="321"/>
        <end position="340"/>
    </location>
</feature>
<evidence type="ECO:0000313" key="10">
    <source>
        <dbReference type="RefSeq" id="XP_007530675.1"/>
    </source>
</evidence>
<dbReference type="InterPro" id="IPR015631">
    <property type="entry name" value="CD2/SLAM_rcpt"/>
</dbReference>